<evidence type="ECO:0000313" key="1">
    <source>
        <dbReference type="EMBL" id="CAK9070730.1"/>
    </source>
</evidence>
<keyword evidence="2" id="KW-1185">Reference proteome</keyword>
<gene>
    <name evidence="1" type="ORF">CCMP2556_LOCUS34794</name>
</gene>
<name>A0ABP0P7S0_9DINO</name>
<dbReference type="Proteomes" id="UP001642484">
    <property type="component" value="Unassembled WGS sequence"/>
</dbReference>
<dbReference type="Pfam" id="PF13306">
    <property type="entry name" value="LRR_5"/>
    <property type="match status" value="1"/>
</dbReference>
<dbReference type="Pfam" id="PF05725">
    <property type="entry name" value="FNIP"/>
    <property type="match status" value="6"/>
</dbReference>
<dbReference type="PANTHER" id="PTHR32134">
    <property type="entry name" value="FNIP REPEAT-CONTAINING PROTEIN"/>
    <property type="match status" value="1"/>
</dbReference>
<reference evidence="1 2" key="1">
    <citation type="submission" date="2024-02" db="EMBL/GenBank/DDBJ databases">
        <authorList>
            <person name="Chen Y."/>
            <person name="Shah S."/>
            <person name="Dougan E. K."/>
            <person name="Thang M."/>
            <person name="Chan C."/>
        </authorList>
    </citation>
    <scope>NUCLEOTIDE SEQUENCE [LARGE SCALE GENOMIC DNA]</scope>
</reference>
<comment type="caution">
    <text evidence="1">The sequence shown here is derived from an EMBL/GenBank/DDBJ whole genome shotgun (WGS) entry which is preliminary data.</text>
</comment>
<dbReference type="InterPro" id="IPR051251">
    <property type="entry name" value="STK_FNIP-Repeat"/>
</dbReference>
<dbReference type="Gene3D" id="3.80.10.10">
    <property type="entry name" value="Ribonuclease Inhibitor"/>
    <property type="match status" value="2"/>
</dbReference>
<proteinExistence type="predicted"/>
<sequence length="732" mass="82967">MDGQETQLQVPDNYTAGRLVQVLHRQIPMKPGAKMALLWKHRKIFMDERLSDLGMEDCEELTYIFEATAVRQACEAFAGLVHGENRIYALEGLTKLHIGRNLQGGLQNIHLPDSLQALTFGAFFDQSLQGVTLPSRLRILAFSSVFSRRLDPAPSLRSISLDEDFNHPLQQVTLPEGLQTLSFGRSFNQSLRGLKLPASLLNLVLSANFNQSLQGVDFPEHLQNLVLGYHFNQSLEEVKLPRGLASLQFGKSFNQSLERVSFPKNLQSLTLGQDFEQSLKPLCDLHLEVLSFSGKLFAERAEQPPLGFLARLRQLWQAPPIRCESLSFSHLQVLNLGPDFEQPLGHWELQHLRELHTGRSSELPKLHPESLQVLSFRGEQKDTLDLQSFQHLRSLTWGSSPLECSLPHQLECLTFGEDFDHSLEGVHFPDGWREEKSLKSCLGRVLVAGSCLPLFCSLPGFLLFWGWGNRRLSVCSPKTEKTPPVWGRQGLVSLNLGARFNQSLCGVVLPKSLEVLNFSEDFNQPLRVKWPRGLRSLSLGDRFNRPIDELPKTLETLCFGADFDQSLNQVPLPRSLKSLSFGDRFNHALEEAQLPSGLQHLSLGCDFNRSLVKVRFPPLQSLTLGWKFIQRMDGIELPATLQSLNCESQYCEGWENFRLPANLKVLRFRYLDFKQIVHRVNLPSRLQELQCQDTLISSEPFDLMERSSDVPSGAHRLVRLRRTGEEMESTNL</sequence>
<dbReference type="InterPro" id="IPR032675">
    <property type="entry name" value="LRR_dom_sf"/>
</dbReference>
<dbReference type="InterPro" id="IPR008615">
    <property type="entry name" value="FNIP"/>
</dbReference>
<organism evidence="1 2">
    <name type="scientific">Durusdinium trenchii</name>
    <dbReference type="NCBI Taxonomy" id="1381693"/>
    <lineage>
        <taxon>Eukaryota</taxon>
        <taxon>Sar</taxon>
        <taxon>Alveolata</taxon>
        <taxon>Dinophyceae</taxon>
        <taxon>Suessiales</taxon>
        <taxon>Symbiodiniaceae</taxon>
        <taxon>Durusdinium</taxon>
    </lineage>
</organism>
<dbReference type="EMBL" id="CAXAMN010022551">
    <property type="protein sequence ID" value="CAK9070730.1"/>
    <property type="molecule type" value="Genomic_DNA"/>
</dbReference>
<dbReference type="PANTHER" id="PTHR32134:SF92">
    <property type="entry name" value="FNIP REPEAT-CONTAINING PROTEIN"/>
    <property type="match status" value="1"/>
</dbReference>
<protein>
    <submittedName>
        <fullName evidence="1">Uncharacterized protein</fullName>
    </submittedName>
</protein>
<evidence type="ECO:0000313" key="2">
    <source>
        <dbReference type="Proteomes" id="UP001642484"/>
    </source>
</evidence>
<dbReference type="InterPro" id="IPR026906">
    <property type="entry name" value="LRR_5"/>
</dbReference>
<accession>A0ABP0P7S0</accession>
<dbReference type="SUPFAM" id="SSF52058">
    <property type="entry name" value="L domain-like"/>
    <property type="match status" value="1"/>
</dbReference>